<dbReference type="Pfam" id="PF23598">
    <property type="entry name" value="LRR_14"/>
    <property type="match status" value="2"/>
</dbReference>
<dbReference type="PANTHER" id="PTHR48063">
    <property type="entry name" value="LRR RECEPTOR-LIKE KINASE"/>
    <property type="match status" value="1"/>
</dbReference>
<reference evidence="15 16" key="1">
    <citation type="journal article" date="2018" name="Mol. Plant">
        <title>The genome of Artemisia annua provides insight into the evolution of Asteraceae family and artemisinin biosynthesis.</title>
        <authorList>
            <person name="Shen Q."/>
            <person name="Zhang L."/>
            <person name="Liao Z."/>
            <person name="Wang S."/>
            <person name="Yan T."/>
            <person name="Shi P."/>
            <person name="Liu M."/>
            <person name="Fu X."/>
            <person name="Pan Q."/>
            <person name="Wang Y."/>
            <person name="Lv Z."/>
            <person name="Lu X."/>
            <person name="Zhang F."/>
            <person name="Jiang W."/>
            <person name="Ma Y."/>
            <person name="Chen M."/>
            <person name="Hao X."/>
            <person name="Li L."/>
            <person name="Tang Y."/>
            <person name="Lv G."/>
            <person name="Zhou Y."/>
            <person name="Sun X."/>
            <person name="Brodelius P.E."/>
            <person name="Rose J.K.C."/>
            <person name="Tang K."/>
        </authorList>
    </citation>
    <scope>NUCLEOTIDE SEQUENCE [LARGE SCALE GENOMIC DNA]</scope>
    <source>
        <strain evidence="16">cv. Huhao1</strain>
        <tissue evidence="15">Leaf</tissue>
    </source>
</reference>
<dbReference type="PRINTS" id="PR00019">
    <property type="entry name" value="LEURICHRPT"/>
</dbReference>
<dbReference type="Proteomes" id="UP000245207">
    <property type="component" value="Unassembled WGS sequence"/>
</dbReference>
<keyword evidence="11" id="KW-0325">Glycoprotein</keyword>
<evidence type="ECO:0000256" key="12">
    <source>
        <dbReference type="SAM" id="Phobius"/>
    </source>
</evidence>
<dbReference type="FunFam" id="3.80.10.10:FF:000111">
    <property type="entry name" value="LRR receptor-like serine/threonine-protein kinase ERECTA"/>
    <property type="match status" value="1"/>
</dbReference>
<dbReference type="PROSITE" id="PS51450">
    <property type="entry name" value="LRR"/>
    <property type="match status" value="2"/>
</dbReference>
<dbReference type="FunFam" id="3.80.10.10:FF:000299">
    <property type="entry name" value="Piriformospora indica-insensitive protein 2"/>
    <property type="match status" value="1"/>
</dbReference>
<dbReference type="FunFam" id="3.80.10.10:FF:000095">
    <property type="entry name" value="LRR receptor-like serine/threonine-protein kinase GSO1"/>
    <property type="match status" value="1"/>
</dbReference>
<organism evidence="15 16">
    <name type="scientific">Artemisia annua</name>
    <name type="common">Sweet wormwood</name>
    <dbReference type="NCBI Taxonomy" id="35608"/>
    <lineage>
        <taxon>Eukaryota</taxon>
        <taxon>Viridiplantae</taxon>
        <taxon>Streptophyta</taxon>
        <taxon>Embryophyta</taxon>
        <taxon>Tracheophyta</taxon>
        <taxon>Spermatophyta</taxon>
        <taxon>Magnoliopsida</taxon>
        <taxon>eudicotyledons</taxon>
        <taxon>Gunneridae</taxon>
        <taxon>Pentapetalae</taxon>
        <taxon>asterids</taxon>
        <taxon>campanulids</taxon>
        <taxon>Asterales</taxon>
        <taxon>Asteraceae</taxon>
        <taxon>Asteroideae</taxon>
        <taxon>Anthemideae</taxon>
        <taxon>Artemisiinae</taxon>
        <taxon>Artemisia</taxon>
    </lineage>
</organism>
<protein>
    <submittedName>
        <fullName evidence="15">Leucine-rich repeat-containing protein</fullName>
    </submittedName>
</protein>
<feature type="transmembrane region" description="Helical" evidence="12">
    <location>
        <begin position="1213"/>
        <end position="1234"/>
    </location>
</feature>
<dbReference type="SUPFAM" id="SSF52058">
    <property type="entry name" value="L domain-like"/>
    <property type="match status" value="3"/>
</dbReference>
<dbReference type="Pfam" id="PF00560">
    <property type="entry name" value="LRR_1"/>
    <property type="match status" value="10"/>
</dbReference>
<proteinExistence type="inferred from homology"/>
<keyword evidence="4" id="KW-0433">Leucine-rich repeat</keyword>
<evidence type="ECO:0000313" key="15">
    <source>
        <dbReference type="EMBL" id="PWA87137.1"/>
    </source>
</evidence>
<accession>A0A2U1PN77</accession>
<evidence type="ECO:0000313" key="16">
    <source>
        <dbReference type="Proteomes" id="UP000245207"/>
    </source>
</evidence>
<dbReference type="InterPro" id="IPR013210">
    <property type="entry name" value="LRR_N_plant-typ"/>
</dbReference>
<evidence type="ECO:0000259" key="14">
    <source>
        <dbReference type="Pfam" id="PF23598"/>
    </source>
</evidence>
<dbReference type="InterPro" id="IPR046956">
    <property type="entry name" value="RLP23-like"/>
</dbReference>
<evidence type="ECO:0000256" key="6">
    <source>
        <dbReference type="ARBA" id="ARBA00022729"/>
    </source>
</evidence>
<dbReference type="SMART" id="SM00369">
    <property type="entry name" value="LRR_TYP"/>
    <property type="match status" value="16"/>
</dbReference>
<keyword evidence="3" id="KW-1003">Cell membrane</keyword>
<keyword evidence="7" id="KW-0677">Repeat</keyword>
<dbReference type="Gene3D" id="3.80.10.10">
    <property type="entry name" value="Ribonuclease Inhibitor"/>
    <property type="match status" value="4"/>
</dbReference>
<dbReference type="AlphaFoldDB" id="A0A2U1PN77"/>
<dbReference type="SMART" id="SM00365">
    <property type="entry name" value="LRR_SD22"/>
    <property type="match status" value="8"/>
</dbReference>
<dbReference type="GO" id="GO:0005886">
    <property type="term" value="C:plasma membrane"/>
    <property type="evidence" value="ECO:0007669"/>
    <property type="project" value="UniProtKB-SubCell"/>
</dbReference>
<evidence type="ECO:0000256" key="5">
    <source>
        <dbReference type="ARBA" id="ARBA00022692"/>
    </source>
</evidence>
<dbReference type="EMBL" id="PKPP01000944">
    <property type="protein sequence ID" value="PWA87137.1"/>
    <property type="molecule type" value="Genomic_DNA"/>
</dbReference>
<evidence type="ECO:0000256" key="9">
    <source>
        <dbReference type="ARBA" id="ARBA00023136"/>
    </source>
</evidence>
<evidence type="ECO:0000256" key="8">
    <source>
        <dbReference type="ARBA" id="ARBA00022989"/>
    </source>
</evidence>
<evidence type="ECO:0000256" key="11">
    <source>
        <dbReference type="ARBA" id="ARBA00023180"/>
    </source>
</evidence>
<dbReference type="InterPro" id="IPR001611">
    <property type="entry name" value="Leu-rich_rpt"/>
</dbReference>
<dbReference type="FunFam" id="3.80.10.10:FF:000041">
    <property type="entry name" value="LRR receptor-like serine/threonine-protein kinase ERECTA"/>
    <property type="match status" value="1"/>
</dbReference>
<dbReference type="InterPro" id="IPR055414">
    <property type="entry name" value="LRR_R13L4/SHOC2-like"/>
</dbReference>
<evidence type="ECO:0000256" key="2">
    <source>
        <dbReference type="ARBA" id="ARBA00009592"/>
    </source>
</evidence>
<evidence type="ECO:0000256" key="3">
    <source>
        <dbReference type="ARBA" id="ARBA00022475"/>
    </source>
</evidence>
<dbReference type="SUPFAM" id="SSF52047">
    <property type="entry name" value="RNI-like"/>
    <property type="match status" value="1"/>
</dbReference>
<gene>
    <name evidence="15" type="ORF">CTI12_AA134750</name>
</gene>
<comment type="caution">
    <text evidence="15">The sequence shown here is derived from an EMBL/GenBank/DDBJ whole genome shotgun (WGS) entry which is preliminary data.</text>
</comment>
<feature type="domain" description="Leucine-rich repeat-containing N-terminal plant-type" evidence="13">
    <location>
        <begin position="39"/>
        <end position="77"/>
    </location>
</feature>
<dbReference type="GO" id="GO:0006952">
    <property type="term" value="P:defense response"/>
    <property type="evidence" value="ECO:0007669"/>
    <property type="project" value="UniProtKB-ARBA"/>
</dbReference>
<keyword evidence="16" id="KW-1185">Reference proteome</keyword>
<feature type="domain" description="Disease resistance R13L4/SHOC-2-like LRR" evidence="14">
    <location>
        <begin position="118"/>
        <end position="315"/>
    </location>
</feature>
<dbReference type="FunFam" id="3.80.10.10:FF:001347">
    <property type="entry name" value="LRR receptor-like serine/threonine-protein kinase GSO2"/>
    <property type="match status" value="1"/>
</dbReference>
<name>A0A2U1PN77_ARTAN</name>
<dbReference type="PANTHER" id="PTHR48063:SF98">
    <property type="entry name" value="LRR RECEPTOR-LIKE SERINE_THREONINE-PROTEIN KINASE FLS2"/>
    <property type="match status" value="1"/>
</dbReference>
<dbReference type="STRING" id="35608.A0A2U1PN77"/>
<dbReference type="GO" id="GO:0051707">
    <property type="term" value="P:response to other organism"/>
    <property type="evidence" value="ECO:0007669"/>
    <property type="project" value="UniProtKB-ARBA"/>
</dbReference>
<dbReference type="Pfam" id="PF13855">
    <property type="entry name" value="LRR_8"/>
    <property type="match status" value="2"/>
</dbReference>
<sequence length="1265" mass="141181">MARLSFSYISYAYFYLLFGAAFFHLCLSNQNLDNILCMEDERQALLEFKHGLIDEGDRLASWVGVESDCCRWVGIVCENITRHVHQIHLPGLGGHCLTGDFRTFKKYNEASKQRFRGNLSSSLLRLKQLRHLDISCNNFERIQIPSFIGSLRNLRYLNISNSKFGGMIPPQLGNLSELEVLCLGSFRETRNYELTRMSNMQWLSSLRMLKYVDMSNVRLSDIIDWLHVINTLPSLVELHFSGSQLPHIHPNVLSLNITSLSLLDISDNFFGSFMPPWIFSITSLVSLNLNRCGFHSLDLGSIDGFRNLTSLEFLSVYRNGFMNSSFVLKGLSSNLVSLDISYCGISSPFLDSLNNLTSLLSLDLSGNSFSSTIPKSLGNLCNLVDLDMSNMGSPNISFNDILDGFFECKAPSLESLFLTFLGISGHLPDQLGRLIHLRHLKLDFNQISGVIPDSIGRLSSLRTLSLPWNQISGPIPFSIGELSLLEVLDLKENDFIGFLPESIGRLSSLDMLDISNNELNGSIPDILSPLSRLLHLDLSNNLLTGPIPNSIGRLTSLERLYLKNNQFTKSFPKSIGKLSSLEVLDLSSNQLEGSLPDSIGQLSSLEVLALSSNQLEGSLLDSIGQLSSLEGLYLAFNRMNGSVPDSLGQLVKLKQLNLRYNFLTGPIPNAMQKLLSLEVLDLSNNRFTRSLPIGLSNLHNLKVLNVHNNLLNGSVTDYHFSNLTTLGEMRAENNKLTLHLSIDNWVPPFQLEVLRIGSWNLGPHFPSWLQSQRKLRDLDISSSGISDILPSWFWSTFPDIGYLNMSHNDIKGMLIGDLSTFVPSAAVDLSNNHFEGPLPGKYNEADLFFLDVSNNHLSGSLEKFLCPSIGKDRSLMVLDLANNNLSGFIPDCWLNWGSLLALNFENNGFSGEIPQSIGDLSYLQSFSIRNNKLSGKIPASLLNLKSIQVLELSENEFIGRIPLLIGRQQTNLKLLSLRSNKLEGEIPDELCHLTYIQILDLAHNNLSGTLPICFYNFSIMSEKENMSVFLQAPHSEYVMTKVREFEYKEYRINIKLQIVLLVTKGRAYNYSTTLFLVTSLDFSGNQLSGPIPKEVMSLVGLRYMNLSGNHLKGRIPEEIGKMTSLESLDISLNQLNGRIPWSISGLSSLSSLNVSFNKLTGEIPTSTQLQSLNESSFLGNALCGPPLVEQCNKKRSPPDAESTRDLSSDGQDWGLIISIVLGFIIGFWAVIAPLTASKVWRSVYFCFLCKAWFKIRVVCCNHRHG</sequence>
<comment type="subcellular location">
    <subcellularLocation>
        <location evidence="1">Cell membrane</location>
        <topology evidence="1">Single-pass type I membrane protein</topology>
    </subcellularLocation>
</comment>
<feature type="domain" description="Disease resistance R13L4/SHOC-2-like LRR" evidence="14">
    <location>
        <begin position="619"/>
        <end position="781"/>
    </location>
</feature>
<dbReference type="OrthoDB" id="1744379at2759"/>
<dbReference type="InterPro" id="IPR032675">
    <property type="entry name" value="LRR_dom_sf"/>
</dbReference>
<keyword evidence="8 12" id="KW-1133">Transmembrane helix</keyword>
<evidence type="ECO:0000256" key="7">
    <source>
        <dbReference type="ARBA" id="ARBA00022737"/>
    </source>
</evidence>
<dbReference type="Pfam" id="PF08263">
    <property type="entry name" value="LRRNT_2"/>
    <property type="match status" value="1"/>
</dbReference>
<evidence type="ECO:0000256" key="10">
    <source>
        <dbReference type="ARBA" id="ARBA00023170"/>
    </source>
</evidence>
<evidence type="ECO:0000256" key="1">
    <source>
        <dbReference type="ARBA" id="ARBA00004251"/>
    </source>
</evidence>
<comment type="similarity">
    <text evidence="2">Belongs to the RLP family.</text>
</comment>
<keyword evidence="5 12" id="KW-0812">Transmembrane</keyword>
<keyword evidence="10" id="KW-0675">Receptor</keyword>
<dbReference type="InterPro" id="IPR003591">
    <property type="entry name" value="Leu-rich_rpt_typical-subtyp"/>
</dbReference>
<keyword evidence="9 12" id="KW-0472">Membrane</keyword>
<keyword evidence="6" id="KW-0732">Signal</keyword>
<evidence type="ECO:0000256" key="4">
    <source>
        <dbReference type="ARBA" id="ARBA00022614"/>
    </source>
</evidence>
<evidence type="ECO:0000259" key="13">
    <source>
        <dbReference type="Pfam" id="PF08263"/>
    </source>
</evidence>